<dbReference type="KEGG" id="adin:H7849_19510"/>
<dbReference type="EMBL" id="CP060394">
    <property type="protein sequence ID" value="QNI31257.1"/>
    <property type="molecule type" value="Genomic_DNA"/>
</dbReference>
<reference evidence="1 2" key="1">
    <citation type="submission" date="2020-08" db="EMBL/GenBank/DDBJ databases">
        <title>Edaphobacter telluris sp. nov. and Acidobacterium dinghuensis sp. nov., two acidobacteria isolated from forest soil.</title>
        <authorList>
            <person name="Fu J."/>
            <person name="Qiu L."/>
        </authorList>
    </citation>
    <scope>NUCLEOTIDE SEQUENCE [LARGE SCALE GENOMIC DNA]</scope>
    <source>
        <strain evidence="1">4Y35</strain>
    </source>
</reference>
<accession>A0A7G8BFD7</accession>
<dbReference type="Proteomes" id="UP000515312">
    <property type="component" value="Chromosome"/>
</dbReference>
<gene>
    <name evidence="1" type="ORF">H7849_19510</name>
</gene>
<sequence length="93" mass="10011">MNRRQFAVLLPVAGLTMGCHSEQEPAATMNLIDSKKIQNAVENLGSVIGNLEEEVGNLIDGDWSKAVPKVEATASDIRIAFEHLRQALGLPTA</sequence>
<evidence type="ECO:0000313" key="2">
    <source>
        <dbReference type="Proteomes" id="UP000515312"/>
    </source>
</evidence>
<dbReference type="RefSeq" id="WP_186741748.1">
    <property type="nucleotide sequence ID" value="NZ_CP060394.1"/>
</dbReference>
<keyword evidence="2" id="KW-1185">Reference proteome</keyword>
<name>A0A7G8BFD7_9BACT</name>
<dbReference type="AlphaFoldDB" id="A0A7G8BFD7"/>
<evidence type="ECO:0000313" key="1">
    <source>
        <dbReference type="EMBL" id="QNI31257.1"/>
    </source>
</evidence>
<protein>
    <submittedName>
        <fullName evidence="1">Uncharacterized protein</fullName>
    </submittedName>
</protein>
<proteinExistence type="predicted"/>
<dbReference type="PROSITE" id="PS51257">
    <property type="entry name" value="PROKAR_LIPOPROTEIN"/>
    <property type="match status" value="1"/>
</dbReference>
<organism evidence="1 2">
    <name type="scientific">Alloacidobacterium dinghuense</name>
    <dbReference type="NCBI Taxonomy" id="2763107"/>
    <lineage>
        <taxon>Bacteria</taxon>
        <taxon>Pseudomonadati</taxon>
        <taxon>Acidobacteriota</taxon>
        <taxon>Terriglobia</taxon>
        <taxon>Terriglobales</taxon>
        <taxon>Acidobacteriaceae</taxon>
        <taxon>Alloacidobacterium</taxon>
    </lineage>
</organism>